<evidence type="ECO:0000256" key="1">
    <source>
        <dbReference type="SAM" id="MobiDB-lite"/>
    </source>
</evidence>
<dbReference type="EMBL" id="CP093442">
    <property type="protein sequence ID" value="UOF01297.1"/>
    <property type="molecule type" value="Genomic_DNA"/>
</dbReference>
<feature type="region of interest" description="Disordered" evidence="1">
    <location>
        <begin position="141"/>
        <end position="160"/>
    </location>
</feature>
<organism evidence="2 3">
    <name type="scientific">Bdellovibrio reynosensis</name>
    <dbReference type="NCBI Taxonomy" id="2835041"/>
    <lineage>
        <taxon>Bacteria</taxon>
        <taxon>Pseudomonadati</taxon>
        <taxon>Bdellovibrionota</taxon>
        <taxon>Bdellovibrionia</taxon>
        <taxon>Bdellovibrionales</taxon>
        <taxon>Pseudobdellovibrionaceae</taxon>
        <taxon>Bdellovibrio</taxon>
    </lineage>
</organism>
<accession>A0ABY4C8H8</accession>
<evidence type="ECO:0000313" key="3">
    <source>
        <dbReference type="Proteomes" id="UP000830116"/>
    </source>
</evidence>
<dbReference type="RefSeq" id="WP_243537711.1">
    <property type="nucleotide sequence ID" value="NZ_CP093442.1"/>
</dbReference>
<evidence type="ECO:0000313" key="2">
    <source>
        <dbReference type="EMBL" id="UOF01297.1"/>
    </source>
</evidence>
<proteinExistence type="predicted"/>
<protein>
    <submittedName>
        <fullName evidence="2">Uncharacterized protein</fullName>
    </submittedName>
</protein>
<dbReference type="Proteomes" id="UP000830116">
    <property type="component" value="Chromosome"/>
</dbReference>
<feature type="compositionally biased region" description="Basic and acidic residues" evidence="1">
    <location>
        <begin position="141"/>
        <end position="153"/>
    </location>
</feature>
<reference evidence="2" key="1">
    <citation type="submission" date="2022-03" db="EMBL/GenBank/DDBJ databases">
        <title>Genome Identification and Characterization of new species Bdellovibrio reynosense LBG001 sp. nov. from a Mexico soil sample.</title>
        <authorList>
            <person name="Camilli A."/>
            <person name="Ajao Y."/>
            <person name="Guo X."/>
        </authorList>
    </citation>
    <scope>NUCLEOTIDE SEQUENCE</scope>
    <source>
        <strain evidence="2">LBG001</strain>
    </source>
</reference>
<keyword evidence="3" id="KW-1185">Reference proteome</keyword>
<name>A0ABY4C8H8_9BACT</name>
<sequence length="160" mass="18828">MTQSPHQSNSLVVRQALWALQKEVLNSLKQQFDREVGYNAAPTEWFQVLMTAERYVWLRELTSLMADIDIMTELEFITEQHAGTAKSEIERMLFEQHSSDSFNKHYRDLIMVDSSLLPLHNTLRAALQNLPQMSLTKEQALAERKSWQEEHRQQSRKKRN</sequence>
<gene>
    <name evidence="2" type="ORF">MNR06_16505</name>
</gene>